<dbReference type="AlphaFoldDB" id="A0A1M7JP75"/>
<sequence>MTMSEFQKLRTPTGGWVSPEELHDVLAEEGYSGTERKTFLKSLLTELAADSAHSSTIEGANRALLEEVRSILETEQAKQGNVPMAKDEL</sequence>
<dbReference type="STRING" id="337701.SAMN05444398_12125"/>
<dbReference type="Proteomes" id="UP000183974">
    <property type="component" value="Unassembled WGS sequence"/>
</dbReference>
<dbReference type="RefSeq" id="WP_073037581.1">
    <property type="nucleotide sequence ID" value="NZ_BMLR01000008.1"/>
</dbReference>
<accession>A0A1M7JP75</accession>
<evidence type="ECO:0000313" key="2">
    <source>
        <dbReference type="Proteomes" id="UP000183974"/>
    </source>
</evidence>
<dbReference type="EMBL" id="FRBR01000021">
    <property type="protein sequence ID" value="SHM54347.1"/>
    <property type="molecule type" value="Genomic_DNA"/>
</dbReference>
<organism evidence="1 2">
    <name type="scientific">Roseovarius pacificus</name>
    <dbReference type="NCBI Taxonomy" id="337701"/>
    <lineage>
        <taxon>Bacteria</taxon>
        <taxon>Pseudomonadati</taxon>
        <taxon>Pseudomonadota</taxon>
        <taxon>Alphaproteobacteria</taxon>
        <taxon>Rhodobacterales</taxon>
        <taxon>Roseobacteraceae</taxon>
        <taxon>Roseovarius</taxon>
    </lineage>
</organism>
<reference evidence="1 2" key="1">
    <citation type="submission" date="2016-11" db="EMBL/GenBank/DDBJ databases">
        <authorList>
            <person name="Jaros S."/>
            <person name="Januszkiewicz K."/>
            <person name="Wedrychowicz H."/>
        </authorList>
    </citation>
    <scope>NUCLEOTIDE SEQUENCE [LARGE SCALE GENOMIC DNA]</scope>
    <source>
        <strain evidence="1 2">DSM 29589</strain>
    </source>
</reference>
<name>A0A1M7JP75_9RHOB</name>
<protein>
    <submittedName>
        <fullName evidence="1">Uncharacterized protein</fullName>
    </submittedName>
</protein>
<proteinExistence type="predicted"/>
<dbReference type="OrthoDB" id="7744793at2"/>
<gene>
    <name evidence="1" type="ORF">SAMN05444398_12125</name>
</gene>
<keyword evidence="2" id="KW-1185">Reference proteome</keyword>
<evidence type="ECO:0000313" key="1">
    <source>
        <dbReference type="EMBL" id="SHM54347.1"/>
    </source>
</evidence>